<dbReference type="Proteomes" id="UP000824469">
    <property type="component" value="Unassembled WGS sequence"/>
</dbReference>
<organism evidence="1 2">
    <name type="scientific">Taxus chinensis</name>
    <name type="common">Chinese yew</name>
    <name type="synonym">Taxus wallichiana var. chinensis</name>
    <dbReference type="NCBI Taxonomy" id="29808"/>
    <lineage>
        <taxon>Eukaryota</taxon>
        <taxon>Viridiplantae</taxon>
        <taxon>Streptophyta</taxon>
        <taxon>Embryophyta</taxon>
        <taxon>Tracheophyta</taxon>
        <taxon>Spermatophyta</taxon>
        <taxon>Pinopsida</taxon>
        <taxon>Pinidae</taxon>
        <taxon>Conifers II</taxon>
        <taxon>Cupressales</taxon>
        <taxon>Taxaceae</taxon>
        <taxon>Taxus</taxon>
    </lineage>
</organism>
<proteinExistence type="predicted"/>
<dbReference type="AlphaFoldDB" id="A0AA38C838"/>
<keyword evidence="2" id="KW-1185">Reference proteome</keyword>
<comment type="caution">
    <text evidence="1">The sequence shown here is derived from an EMBL/GenBank/DDBJ whole genome shotgun (WGS) entry which is preliminary data.</text>
</comment>
<feature type="non-terminal residue" evidence="1">
    <location>
        <position position="113"/>
    </location>
</feature>
<evidence type="ECO:0000313" key="2">
    <source>
        <dbReference type="Proteomes" id="UP000824469"/>
    </source>
</evidence>
<sequence>GLPTVEVGVFKELEKRFGILLEFTEKLVLYARDRSVSHVHLVLPNVQALNSPLEPVTSWWAMLREDAGGAYDYLWLGWANADAANTVNVELEEEVSQGLVHPVACVSISMELG</sequence>
<reference evidence="1 2" key="1">
    <citation type="journal article" date="2021" name="Nat. Plants">
        <title>The Taxus genome provides insights into paclitaxel biosynthesis.</title>
        <authorList>
            <person name="Xiong X."/>
            <person name="Gou J."/>
            <person name="Liao Q."/>
            <person name="Li Y."/>
            <person name="Zhou Q."/>
            <person name="Bi G."/>
            <person name="Li C."/>
            <person name="Du R."/>
            <person name="Wang X."/>
            <person name="Sun T."/>
            <person name="Guo L."/>
            <person name="Liang H."/>
            <person name="Lu P."/>
            <person name="Wu Y."/>
            <person name="Zhang Z."/>
            <person name="Ro D.K."/>
            <person name="Shang Y."/>
            <person name="Huang S."/>
            <person name="Yan J."/>
        </authorList>
    </citation>
    <scope>NUCLEOTIDE SEQUENCE [LARGE SCALE GENOMIC DNA]</scope>
    <source>
        <strain evidence="1">Ta-2019</strain>
    </source>
</reference>
<feature type="non-terminal residue" evidence="1">
    <location>
        <position position="1"/>
    </location>
</feature>
<protein>
    <submittedName>
        <fullName evidence="1">Uncharacterized protein</fullName>
    </submittedName>
</protein>
<evidence type="ECO:0000313" key="1">
    <source>
        <dbReference type="EMBL" id="KAH9295025.1"/>
    </source>
</evidence>
<gene>
    <name evidence="1" type="ORF">KI387_038613</name>
</gene>
<accession>A0AA38C838</accession>
<name>A0AA38C838_TAXCH</name>
<dbReference type="EMBL" id="JAHRHJ020000011">
    <property type="protein sequence ID" value="KAH9295025.1"/>
    <property type="molecule type" value="Genomic_DNA"/>
</dbReference>